<dbReference type="GeneID" id="95358308"/>
<organism evidence="1 2">
    <name type="scientific">Kitasatospora indigofera</name>
    <dbReference type="NCBI Taxonomy" id="67307"/>
    <lineage>
        <taxon>Bacteria</taxon>
        <taxon>Bacillati</taxon>
        <taxon>Actinomycetota</taxon>
        <taxon>Actinomycetes</taxon>
        <taxon>Kitasatosporales</taxon>
        <taxon>Streptomycetaceae</taxon>
        <taxon>Kitasatospora</taxon>
    </lineage>
</organism>
<dbReference type="AlphaFoldDB" id="A0A919D945"/>
<comment type="caution">
    <text evidence="1">The sequence shown here is derived from an EMBL/GenBank/DDBJ whole genome shotgun (WGS) entry which is preliminary data.</text>
</comment>
<keyword evidence="2" id="KW-1185">Reference proteome</keyword>
<gene>
    <name evidence="1" type="ORF">GCM10018781_80820</name>
</gene>
<protein>
    <submittedName>
        <fullName evidence="1">Uncharacterized protein</fullName>
    </submittedName>
</protein>
<sequence>MFKRNDTVRIAQNLFHEEGSRSFVGETGTVNTAKPDGVTIAGLDGPDSTQTYWFSSDEVEKA</sequence>
<dbReference type="Proteomes" id="UP000617734">
    <property type="component" value="Unassembled WGS sequence"/>
</dbReference>
<dbReference type="RefSeq" id="WP_190215940.1">
    <property type="nucleotide sequence ID" value="NZ_BNBO01000130.1"/>
</dbReference>
<evidence type="ECO:0000313" key="1">
    <source>
        <dbReference type="EMBL" id="GHE28548.1"/>
    </source>
</evidence>
<accession>A0A919D945</accession>
<dbReference type="EMBL" id="BNBO01000130">
    <property type="protein sequence ID" value="GHE28548.1"/>
    <property type="molecule type" value="Genomic_DNA"/>
</dbReference>
<reference evidence="1" key="1">
    <citation type="journal article" date="2014" name="Int. J. Syst. Evol. Microbiol.">
        <title>Complete genome sequence of Corynebacterium casei LMG S-19264T (=DSM 44701T), isolated from a smear-ripened cheese.</title>
        <authorList>
            <consortium name="US DOE Joint Genome Institute (JGI-PGF)"/>
            <person name="Walter F."/>
            <person name="Albersmeier A."/>
            <person name="Kalinowski J."/>
            <person name="Ruckert C."/>
        </authorList>
    </citation>
    <scope>NUCLEOTIDE SEQUENCE</scope>
    <source>
        <strain evidence="1">JCM 4646</strain>
    </source>
</reference>
<reference evidence="1" key="2">
    <citation type="submission" date="2020-09" db="EMBL/GenBank/DDBJ databases">
        <authorList>
            <person name="Sun Q."/>
            <person name="Ohkuma M."/>
        </authorList>
    </citation>
    <scope>NUCLEOTIDE SEQUENCE</scope>
    <source>
        <strain evidence="1">JCM 4646</strain>
    </source>
</reference>
<name>A0A919D945_9ACTN</name>
<evidence type="ECO:0000313" key="2">
    <source>
        <dbReference type="Proteomes" id="UP000617734"/>
    </source>
</evidence>
<proteinExistence type="predicted"/>